<comment type="caution">
    <text evidence="1">The sequence shown here is derived from an EMBL/GenBank/DDBJ whole genome shotgun (WGS) entry which is preliminary data.</text>
</comment>
<proteinExistence type="predicted"/>
<dbReference type="Proteomes" id="UP001165143">
    <property type="component" value="Unassembled WGS sequence"/>
</dbReference>
<dbReference type="EMBL" id="BSRX01000008">
    <property type="protein sequence ID" value="GLW53659.1"/>
    <property type="molecule type" value="Genomic_DNA"/>
</dbReference>
<accession>A0A9W6PER6</accession>
<reference evidence="1" key="1">
    <citation type="submission" date="2023-02" db="EMBL/GenBank/DDBJ databases">
        <title>Kitasatospora phosalacinea NBRC 14362.</title>
        <authorList>
            <person name="Ichikawa N."/>
            <person name="Sato H."/>
            <person name="Tonouchi N."/>
        </authorList>
    </citation>
    <scope>NUCLEOTIDE SEQUENCE</scope>
    <source>
        <strain evidence="1">NBRC 14362</strain>
    </source>
</reference>
<sequence>MGTYVTIRGWVECDERQLPLVQGIAEAEGAREGRYRGGWSFPPGQTMWTMTAFFAACGRAGYEDAVREVLRQVAALPASDEDDDRVVGLFRVHHEVDGATEWQLRDGTLLCVPAPPQHDYLDA</sequence>
<evidence type="ECO:0000313" key="1">
    <source>
        <dbReference type="EMBL" id="GLW53659.1"/>
    </source>
</evidence>
<dbReference type="OrthoDB" id="2621972at2"/>
<dbReference type="AlphaFoldDB" id="A0A9W6PER6"/>
<dbReference type="RefSeq" id="WP_033255012.1">
    <property type="nucleotide sequence ID" value="NZ_BSRX01000008.1"/>
</dbReference>
<gene>
    <name evidence="1" type="ORF">Kpho01_16700</name>
</gene>
<evidence type="ECO:0000313" key="2">
    <source>
        <dbReference type="Proteomes" id="UP001165143"/>
    </source>
</evidence>
<protein>
    <submittedName>
        <fullName evidence="1">Uncharacterized protein</fullName>
    </submittedName>
</protein>
<organism evidence="1 2">
    <name type="scientific">Kitasatospora phosalacinea</name>
    <dbReference type="NCBI Taxonomy" id="2065"/>
    <lineage>
        <taxon>Bacteria</taxon>
        <taxon>Bacillati</taxon>
        <taxon>Actinomycetota</taxon>
        <taxon>Actinomycetes</taxon>
        <taxon>Kitasatosporales</taxon>
        <taxon>Streptomycetaceae</taxon>
        <taxon>Kitasatospora</taxon>
    </lineage>
</organism>
<name>A0A9W6PER6_9ACTN</name>